<proteinExistence type="predicted"/>
<name>A0A0L8IDP6_OCTBM</name>
<protein>
    <submittedName>
        <fullName evidence="1">Uncharacterized protein</fullName>
    </submittedName>
</protein>
<sequence>MLASKAHLYGHLKAITPPVNFFGSFDLQYFGFVFYSVHNCCYQPYFLNFEGYSANSYSSHTFATVSRQEYAILCLYRHNGVVYGVLSVPEPNLHCSILPSSRVEGGQLLYIFEAFLCCLY</sequence>
<dbReference type="EMBL" id="KQ415941">
    <property type="protein sequence ID" value="KOF99539.1"/>
    <property type="molecule type" value="Genomic_DNA"/>
</dbReference>
<evidence type="ECO:0000313" key="1">
    <source>
        <dbReference type="EMBL" id="KOF99539.1"/>
    </source>
</evidence>
<gene>
    <name evidence="1" type="ORF">OCBIM_22015275mg</name>
</gene>
<accession>A0A0L8IDP6</accession>
<reference evidence="1" key="1">
    <citation type="submission" date="2015-07" db="EMBL/GenBank/DDBJ databases">
        <title>MeaNS - Measles Nucleotide Surveillance Program.</title>
        <authorList>
            <person name="Tran T."/>
            <person name="Druce J."/>
        </authorList>
    </citation>
    <scope>NUCLEOTIDE SEQUENCE</scope>
    <source>
        <strain evidence="1">UCB-OBI-ISO-001</strain>
        <tissue evidence="1">Gonad</tissue>
    </source>
</reference>
<organism evidence="1">
    <name type="scientific">Octopus bimaculoides</name>
    <name type="common">California two-spotted octopus</name>
    <dbReference type="NCBI Taxonomy" id="37653"/>
    <lineage>
        <taxon>Eukaryota</taxon>
        <taxon>Metazoa</taxon>
        <taxon>Spiralia</taxon>
        <taxon>Lophotrochozoa</taxon>
        <taxon>Mollusca</taxon>
        <taxon>Cephalopoda</taxon>
        <taxon>Coleoidea</taxon>
        <taxon>Octopodiformes</taxon>
        <taxon>Octopoda</taxon>
        <taxon>Incirrata</taxon>
        <taxon>Octopodidae</taxon>
        <taxon>Octopus</taxon>
    </lineage>
</organism>
<dbReference type="AlphaFoldDB" id="A0A0L8IDP6"/>